<dbReference type="GO" id="GO:0006629">
    <property type="term" value="P:lipid metabolic process"/>
    <property type="evidence" value="ECO:0007669"/>
    <property type="project" value="UniProtKB-KW"/>
</dbReference>
<feature type="compositionally biased region" description="Pro residues" evidence="11">
    <location>
        <begin position="1"/>
        <end position="10"/>
    </location>
</feature>
<protein>
    <recommendedName>
        <fullName evidence="8">L-ornithine N(alpha)-acyltransferase</fullName>
        <ecNumber evidence="7">2.3.2.30</ecNumber>
    </recommendedName>
</protein>
<dbReference type="SUPFAM" id="SSF55729">
    <property type="entry name" value="Acyl-CoA N-acyltransferases (Nat)"/>
    <property type="match status" value="1"/>
</dbReference>
<proteinExistence type="inferred from homology"/>
<comment type="caution">
    <text evidence="12">The sequence shown here is derived from an EMBL/GenBank/DDBJ whole genome shotgun (WGS) entry which is preliminary data.</text>
</comment>
<evidence type="ECO:0000313" key="13">
    <source>
        <dbReference type="Proteomes" id="UP000253977"/>
    </source>
</evidence>
<dbReference type="EMBL" id="QPMK01000004">
    <property type="protein sequence ID" value="RDD66834.1"/>
    <property type="molecule type" value="Genomic_DNA"/>
</dbReference>
<dbReference type="AlphaFoldDB" id="A0A369TQ52"/>
<evidence type="ECO:0000256" key="1">
    <source>
        <dbReference type="ARBA" id="ARBA00005189"/>
    </source>
</evidence>
<keyword evidence="2" id="KW-0444">Lipid biosynthesis</keyword>
<comment type="function">
    <text evidence="9">Catalyzes the first step in the biosynthesis of ornithine lipids, which are phosphorus-free membrane lipids. Catalyzes the 3-hydroxyacyl-acyl carrier protein-dependent acylation of ornithine to form lyso-ornithine lipid (LOL).</text>
</comment>
<dbReference type="PANTHER" id="PTHR37323">
    <property type="entry name" value="GCN5-RELATED N-ACETYLTRANSFERASE"/>
    <property type="match status" value="1"/>
</dbReference>
<dbReference type="Gene3D" id="3.40.630.30">
    <property type="match status" value="1"/>
</dbReference>
<evidence type="ECO:0000256" key="6">
    <source>
        <dbReference type="ARBA" id="ARBA00038095"/>
    </source>
</evidence>
<reference evidence="12 13" key="1">
    <citation type="submission" date="2018-07" db="EMBL/GenBank/DDBJ databases">
        <title>Thalassococcus profundi sp. nov., a marine bacterium isolated from deep seawater of Okinawa Trough.</title>
        <authorList>
            <person name="Yu M."/>
        </authorList>
    </citation>
    <scope>NUCLEOTIDE SEQUENCE [LARGE SCALE GENOMIC DNA]</scope>
    <source>
        <strain evidence="12 13">WRAS1</strain>
    </source>
</reference>
<evidence type="ECO:0000256" key="4">
    <source>
        <dbReference type="ARBA" id="ARBA00023098"/>
    </source>
</evidence>
<gene>
    <name evidence="12" type="ORF">DU478_07745</name>
</gene>
<comment type="similarity">
    <text evidence="6">Belongs to the acetyltransferase family. OlsB subfamily.</text>
</comment>
<comment type="pathway">
    <text evidence="1">Lipid metabolism.</text>
</comment>
<dbReference type="RefSeq" id="WP_114510379.1">
    <property type="nucleotide sequence ID" value="NZ_QPMK01000004.1"/>
</dbReference>
<feature type="region of interest" description="Disordered" evidence="11">
    <location>
        <begin position="1"/>
        <end position="22"/>
    </location>
</feature>
<evidence type="ECO:0000256" key="8">
    <source>
        <dbReference type="ARBA" id="ARBA00039866"/>
    </source>
</evidence>
<accession>A0A369TQ52</accession>
<name>A0A369TQ52_9RHOB</name>
<evidence type="ECO:0000256" key="5">
    <source>
        <dbReference type="ARBA" id="ARBA00023315"/>
    </source>
</evidence>
<dbReference type="InterPro" id="IPR016181">
    <property type="entry name" value="Acyl_CoA_acyltransferase"/>
</dbReference>
<dbReference type="GO" id="GO:0043810">
    <property type="term" value="F:ornithine-acyl [acyl carrier protein] N-acyltransferase activity"/>
    <property type="evidence" value="ECO:0007669"/>
    <property type="project" value="UniProtKB-EC"/>
</dbReference>
<keyword evidence="5" id="KW-0012">Acyltransferase</keyword>
<organism evidence="12 13">
    <name type="scientific">Thalassococcus profundi</name>
    <dbReference type="NCBI Taxonomy" id="2282382"/>
    <lineage>
        <taxon>Bacteria</taxon>
        <taxon>Pseudomonadati</taxon>
        <taxon>Pseudomonadota</taxon>
        <taxon>Alphaproteobacteria</taxon>
        <taxon>Rhodobacterales</taxon>
        <taxon>Roseobacteraceae</taxon>
        <taxon>Thalassococcus</taxon>
    </lineage>
</organism>
<dbReference type="PANTHER" id="PTHR37323:SF1">
    <property type="entry name" value="L-ORNITHINE N(ALPHA)-ACYLTRANSFERASE"/>
    <property type="match status" value="1"/>
</dbReference>
<sequence>MPLPDPPETAPEPDAGQGRAPALTGLERGRYRARVAHTAGDVAAAQALRHLAFHGRAGRDRDRYDASCVHILVEERSGGRLVCCFRLLPLSGGAEIGRSYSAQFYDLSALEAFAGPMIEMGRFCLHPEAHDPDILRVAWGAMTAYVDASGVELLFGCASFRGTDPQPYSDAFAVLKARSLAPRRWAPGLKAPQVFRFAARLRRKPDARKGLAAMPPLLRTYLAMGGWVSDHAVIDARMNTLHVFTGVEIAAIPPARKRLLRAVAG</sequence>
<dbReference type="Pfam" id="PF13444">
    <property type="entry name" value="Acetyltransf_5"/>
    <property type="match status" value="1"/>
</dbReference>
<evidence type="ECO:0000256" key="11">
    <source>
        <dbReference type="SAM" id="MobiDB-lite"/>
    </source>
</evidence>
<keyword evidence="3 12" id="KW-0808">Transferase</keyword>
<dbReference type="EC" id="2.3.2.30" evidence="7"/>
<evidence type="ECO:0000256" key="7">
    <source>
        <dbReference type="ARBA" id="ARBA00039058"/>
    </source>
</evidence>
<evidence type="ECO:0000256" key="2">
    <source>
        <dbReference type="ARBA" id="ARBA00022516"/>
    </source>
</evidence>
<evidence type="ECO:0000256" key="9">
    <source>
        <dbReference type="ARBA" id="ARBA00045724"/>
    </source>
</evidence>
<keyword evidence="13" id="KW-1185">Reference proteome</keyword>
<dbReference type="InterPro" id="IPR052351">
    <property type="entry name" value="Ornithine_N-alpha-AT"/>
</dbReference>
<dbReference type="OrthoDB" id="9787072at2"/>
<evidence type="ECO:0000256" key="3">
    <source>
        <dbReference type="ARBA" id="ARBA00022679"/>
    </source>
</evidence>
<evidence type="ECO:0000313" key="12">
    <source>
        <dbReference type="EMBL" id="RDD66834.1"/>
    </source>
</evidence>
<keyword evidence="4" id="KW-0443">Lipid metabolism</keyword>
<comment type="catalytic activity">
    <reaction evidence="10">
        <text>a (3R)-hydroxyacyl-[ACP] + L-ornithine = a lyso-ornithine lipid + holo-[ACP] + H(+)</text>
        <dbReference type="Rhea" id="RHEA:20633"/>
        <dbReference type="Rhea" id="RHEA-COMP:9685"/>
        <dbReference type="Rhea" id="RHEA-COMP:9945"/>
        <dbReference type="ChEBI" id="CHEBI:15378"/>
        <dbReference type="ChEBI" id="CHEBI:46911"/>
        <dbReference type="ChEBI" id="CHEBI:64479"/>
        <dbReference type="ChEBI" id="CHEBI:78827"/>
        <dbReference type="ChEBI" id="CHEBI:138482"/>
        <dbReference type="EC" id="2.3.2.30"/>
    </reaction>
    <physiologicalReaction direction="left-to-right" evidence="10">
        <dbReference type="Rhea" id="RHEA:20634"/>
    </physiologicalReaction>
</comment>
<evidence type="ECO:0000256" key="10">
    <source>
        <dbReference type="ARBA" id="ARBA00047785"/>
    </source>
</evidence>
<dbReference type="Proteomes" id="UP000253977">
    <property type="component" value="Unassembled WGS sequence"/>
</dbReference>